<accession>A0ACC0WJY1</accession>
<reference evidence="1 2" key="1">
    <citation type="journal article" date="2022" name="bioRxiv">
        <title>The genome of the oomycete Peronosclerospora sorghi, a cosmopolitan pathogen of maize and sorghum, is inflated with dispersed pseudogenes.</title>
        <authorList>
            <person name="Fletcher K."/>
            <person name="Martin F."/>
            <person name="Isakeit T."/>
            <person name="Cavanaugh K."/>
            <person name="Magill C."/>
            <person name="Michelmore R."/>
        </authorList>
    </citation>
    <scope>NUCLEOTIDE SEQUENCE [LARGE SCALE GENOMIC DNA]</scope>
    <source>
        <strain evidence="1">P6</strain>
    </source>
</reference>
<gene>
    <name evidence="1" type="ORF">PsorP6_011824</name>
</gene>
<dbReference type="Proteomes" id="UP001163321">
    <property type="component" value="Chromosome 12"/>
</dbReference>
<comment type="caution">
    <text evidence="1">The sequence shown here is derived from an EMBL/GenBank/DDBJ whole genome shotgun (WGS) entry which is preliminary data.</text>
</comment>
<organism evidence="1 2">
    <name type="scientific">Peronosclerospora sorghi</name>
    <dbReference type="NCBI Taxonomy" id="230839"/>
    <lineage>
        <taxon>Eukaryota</taxon>
        <taxon>Sar</taxon>
        <taxon>Stramenopiles</taxon>
        <taxon>Oomycota</taxon>
        <taxon>Peronosporomycetes</taxon>
        <taxon>Peronosporales</taxon>
        <taxon>Peronosporaceae</taxon>
        <taxon>Peronosclerospora</taxon>
    </lineage>
</organism>
<sequence length="139" mass="15564">MTSLSSGKMGTAVEDYESAPTWLSLLSLEEAYHSALATLAWQNAATTPLLTAIARKFWYCLKLLGALQLHCGCVVQSHTIWKQDIEASWRNTSPKKVLLVTVLFLFNLYVYFPSSHRMYRGGTSCSQLALSLWMLVRAS</sequence>
<protein>
    <submittedName>
        <fullName evidence="1">Uncharacterized protein</fullName>
    </submittedName>
</protein>
<keyword evidence="2" id="KW-1185">Reference proteome</keyword>
<name>A0ACC0WJY1_9STRA</name>
<evidence type="ECO:0000313" key="2">
    <source>
        <dbReference type="Proteomes" id="UP001163321"/>
    </source>
</evidence>
<proteinExistence type="predicted"/>
<evidence type="ECO:0000313" key="1">
    <source>
        <dbReference type="EMBL" id="KAI9918702.1"/>
    </source>
</evidence>
<dbReference type="EMBL" id="CM047591">
    <property type="protein sequence ID" value="KAI9918702.1"/>
    <property type="molecule type" value="Genomic_DNA"/>
</dbReference>